<proteinExistence type="inferred from homology"/>
<dbReference type="Proteomes" id="UP000184287">
    <property type="component" value="Unassembled WGS sequence"/>
</dbReference>
<keyword evidence="1" id="KW-0456">Lyase</keyword>
<dbReference type="OrthoDB" id="1223397at2"/>
<comment type="cofactor">
    <cofactor evidence="1">
        <name>Mg(2+)</name>
        <dbReference type="ChEBI" id="CHEBI:18420"/>
    </cofactor>
</comment>
<organism evidence="2 3">
    <name type="scientific">Pedobacter caeni</name>
    <dbReference type="NCBI Taxonomy" id="288992"/>
    <lineage>
        <taxon>Bacteria</taxon>
        <taxon>Pseudomonadati</taxon>
        <taxon>Bacteroidota</taxon>
        <taxon>Sphingobacteriia</taxon>
        <taxon>Sphingobacteriales</taxon>
        <taxon>Sphingobacteriaceae</taxon>
        <taxon>Pedobacter</taxon>
    </lineage>
</organism>
<dbReference type="PANTHER" id="PTHR35201:SF4">
    <property type="entry name" value="BETA-PINACENE SYNTHASE-RELATED"/>
    <property type="match status" value="1"/>
</dbReference>
<protein>
    <recommendedName>
        <fullName evidence="1">Terpene synthase</fullName>
        <ecNumber evidence="1">4.2.3.-</ecNumber>
    </recommendedName>
</protein>
<dbReference type="Gene3D" id="1.10.600.10">
    <property type="entry name" value="Farnesyl Diphosphate Synthase"/>
    <property type="match status" value="1"/>
</dbReference>
<dbReference type="SFLD" id="SFLDS00005">
    <property type="entry name" value="Isoprenoid_Synthase_Type_I"/>
    <property type="match status" value="1"/>
</dbReference>
<dbReference type="InterPro" id="IPR034686">
    <property type="entry name" value="Terpene_cyclase-like_2"/>
</dbReference>
<evidence type="ECO:0000256" key="1">
    <source>
        <dbReference type="RuleBase" id="RU366034"/>
    </source>
</evidence>
<dbReference type="RefSeq" id="WP_073233695.1">
    <property type="nucleotide sequence ID" value="NZ_FQUQ01000004.1"/>
</dbReference>
<accession>A0A1M5HX67</accession>
<dbReference type="InterPro" id="IPR008949">
    <property type="entry name" value="Isoprenoid_synthase_dom_sf"/>
</dbReference>
<dbReference type="AlphaFoldDB" id="A0A1M5HX67"/>
<sequence>MNEELVVPKCYYPWATIPSPIATDFDQEEIAWYDNDYTFISEEGIKRCKIQQLSQVATYMNPTCDSIERMRPCARLMIYITLFDDYFGLTPVKELKAIADRVYEVMLGDDPQPDELGILRQMAEARKEWEVFMPRFWIERVSLNFYEFIVYGMLEEAPFKLAEKRTYPTLAHYFSFRKYSIGMGPFGDLIDPCTNFALPVHIHKHPLIKRANELLALIIVIQNDFASLKKELDIEGEFMNIVFILRHHYQLSYQEACIEGMRIHDEYAKELNEIHASLPDFSPYQEEASNYVYHIKLQISGCADWYYNSGTKRYESKAFIVPQYGREGDDIFIPHRDFVK</sequence>
<evidence type="ECO:0000313" key="3">
    <source>
        <dbReference type="Proteomes" id="UP000184287"/>
    </source>
</evidence>
<keyword evidence="3" id="KW-1185">Reference proteome</keyword>
<evidence type="ECO:0000313" key="2">
    <source>
        <dbReference type="EMBL" id="SHG20489.1"/>
    </source>
</evidence>
<dbReference type="GO" id="GO:0010333">
    <property type="term" value="F:terpene synthase activity"/>
    <property type="evidence" value="ECO:0007669"/>
    <property type="project" value="InterPro"/>
</dbReference>
<dbReference type="PANTHER" id="PTHR35201">
    <property type="entry name" value="TERPENE SYNTHASE"/>
    <property type="match status" value="1"/>
</dbReference>
<gene>
    <name evidence="2" type="ORF">SAMN04488522_104856</name>
</gene>
<dbReference type="SUPFAM" id="SSF48576">
    <property type="entry name" value="Terpenoid synthases"/>
    <property type="match status" value="1"/>
</dbReference>
<dbReference type="STRING" id="288992.SAMN04488522_104856"/>
<keyword evidence="1" id="KW-0479">Metal-binding</keyword>
<comment type="similarity">
    <text evidence="1">Belongs to the terpene synthase family.</text>
</comment>
<dbReference type="EC" id="4.2.3.-" evidence="1"/>
<keyword evidence="1" id="KW-0460">Magnesium</keyword>
<name>A0A1M5HX67_9SPHI</name>
<dbReference type="EMBL" id="FQUQ01000004">
    <property type="protein sequence ID" value="SHG20489.1"/>
    <property type="molecule type" value="Genomic_DNA"/>
</dbReference>
<dbReference type="Pfam" id="PF19086">
    <property type="entry name" value="Terpene_syn_C_2"/>
    <property type="match status" value="1"/>
</dbReference>
<dbReference type="GO" id="GO:0046872">
    <property type="term" value="F:metal ion binding"/>
    <property type="evidence" value="ECO:0007669"/>
    <property type="project" value="UniProtKB-KW"/>
</dbReference>
<reference evidence="3" key="1">
    <citation type="submission" date="2016-11" db="EMBL/GenBank/DDBJ databases">
        <authorList>
            <person name="Varghese N."/>
            <person name="Submissions S."/>
        </authorList>
    </citation>
    <scope>NUCLEOTIDE SEQUENCE [LARGE SCALE GENOMIC DNA]</scope>
    <source>
        <strain evidence="3">DSM 16990</strain>
    </source>
</reference>
<dbReference type="SFLD" id="SFLDG01020">
    <property type="entry name" value="Terpene_Cyclase_Like_2"/>
    <property type="match status" value="1"/>
</dbReference>